<organism evidence="2 4">
    <name type="scientific">Morella rubra</name>
    <name type="common">Chinese bayberry</name>
    <dbReference type="NCBI Taxonomy" id="262757"/>
    <lineage>
        <taxon>Eukaryota</taxon>
        <taxon>Viridiplantae</taxon>
        <taxon>Streptophyta</taxon>
        <taxon>Embryophyta</taxon>
        <taxon>Tracheophyta</taxon>
        <taxon>Spermatophyta</taxon>
        <taxon>Magnoliopsida</taxon>
        <taxon>eudicotyledons</taxon>
        <taxon>Gunneridae</taxon>
        <taxon>Pentapetalae</taxon>
        <taxon>rosids</taxon>
        <taxon>fabids</taxon>
        <taxon>Fagales</taxon>
        <taxon>Myricaceae</taxon>
        <taxon>Morella</taxon>
    </lineage>
</organism>
<protein>
    <submittedName>
        <fullName evidence="2">Uncharacterized protein</fullName>
    </submittedName>
</protein>
<feature type="coiled-coil region" evidence="1">
    <location>
        <begin position="57"/>
        <end position="84"/>
    </location>
</feature>
<keyword evidence="4" id="KW-1185">Reference proteome</keyword>
<gene>
    <name evidence="2" type="ORF">CJ030_MR3G027890</name>
    <name evidence="3" type="ORF">CJ030_MR3G027893</name>
</gene>
<evidence type="ECO:0000313" key="3">
    <source>
        <dbReference type="EMBL" id="KAB1220794.1"/>
    </source>
</evidence>
<evidence type="ECO:0000313" key="2">
    <source>
        <dbReference type="EMBL" id="KAB1220791.1"/>
    </source>
</evidence>
<reference evidence="2 4" key="2">
    <citation type="journal article" date="2019" name="Plant Biotechnol. J.">
        <title>The red bayberry genome and genetic basis of sex determination.</title>
        <authorList>
            <person name="Jia H.M."/>
            <person name="Jia H.J."/>
            <person name="Cai Q.L."/>
            <person name="Wang Y."/>
            <person name="Zhao H.B."/>
            <person name="Yang W.F."/>
            <person name="Wang G.Y."/>
            <person name="Li Y.H."/>
            <person name="Zhan D.L."/>
            <person name="Shen Y.T."/>
            <person name="Niu Q.F."/>
            <person name="Chang L."/>
            <person name="Qiu J."/>
            <person name="Zhao L."/>
            <person name="Xie H.B."/>
            <person name="Fu W.Y."/>
            <person name="Jin J."/>
            <person name="Li X.W."/>
            <person name="Jiao Y."/>
            <person name="Zhou C.C."/>
            <person name="Tu T."/>
            <person name="Chai C.Y."/>
            <person name="Gao J.L."/>
            <person name="Fan L.J."/>
            <person name="van de Weg E."/>
            <person name="Wang J.Y."/>
            <person name="Gao Z.S."/>
        </authorList>
    </citation>
    <scope>NUCLEOTIDE SEQUENCE [LARGE SCALE GENOMIC DNA]</scope>
    <source>
        <tissue evidence="2">Leaves</tissue>
    </source>
</reference>
<comment type="caution">
    <text evidence="2">The sequence shown here is derived from an EMBL/GenBank/DDBJ whole genome shotgun (WGS) entry which is preliminary data.</text>
</comment>
<dbReference type="Proteomes" id="UP000516437">
    <property type="component" value="Chromosome 3"/>
</dbReference>
<keyword evidence="1" id="KW-0175">Coiled coil</keyword>
<reference evidence="2" key="3">
    <citation type="submission" date="2019-09" db="EMBL/GenBank/DDBJ databases">
        <authorList>
            <person name="Gao Z."/>
        </authorList>
    </citation>
    <scope>NUCLEOTIDE SEQUENCE</scope>
    <source>
        <tissue evidence="2">Leaves</tissue>
    </source>
</reference>
<evidence type="ECO:0000313" key="4">
    <source>
        <dbReference type="Proteomes" id="UP000516437"/>
    </source>
</evidence>
<accession>A0A6A1W6F6</accession>
<dbReference type="AlphaFoldDB" id="A0A6A1W6F6"/>
<proteinExistence type="predicted"/>
<reference evidence="2" key="1">
    <citation type="submission" date="2018-07" db="EMBL/GenBank/DDBJ databases">
        <authorList>
            <person name="Gao Z.-S."/>
            <person name="Jia H.-M."/>
            <person name="Jia H.-J."/>
            <person name="Cai Q.-L."/>
            <person name="Wang Y."/>
            <person name="Zhao H.-B."/>
        </authorList>
    </citation>
    <scope>NUCLEOTIDE SEQUENCE</scope>
    <source>
        <tissue evidence="2">Leaves</tissue>
    </source>
</reference>
<name>A0A6A1W6F6_9ROSI</name>
<evidence type="ECO:0000256" key="1">
    <source>
        <dbReference type="SAM" id="Coils"/>
    </source>
</evidence>
<sequence>MVHVHQMMNQNIFYNMSEGKPYPEMEIFTEILETKAGYLHGLGLSVRLVGSSSLIFSIDLSRRLEEVRLEMEEIKVRQKEYDKLLVR</sequence>
<dbReference type="EMBL" id="RXIC02000021">
    <property type="protein sequence ID" value="KAB1220794.1"/>
    <property type="molecule type" value="Genomic_DNA"/>
</dbReference>
<dbReference type="EMBL" id="RXIC02000021">
    <property type="protein sequence ID" value="KAB1220791.1"/>
    <property type="molecule type" value="Genomic_DNA"/>
</dbReference>